<evidence type="ECO:0000256" key="1">
    <source>
        <dbReference type="PIRSR" id="PIRSR605301-1"/>
    </source>
</evidence>
<reference evidence="3" key="1">
    <citation type="submission" date="2018-11" db="EMBL/GenBank/DDBJ databases">
        <authorList>
            <person name="Alioto T."/>
            <person name="Alioto T."/>
        </authorList>
    </citation>
    <scope>NUCLEOTIDE SEQUENCE</scope>
</reference>
<evidence type="ECO:0000256" key="2">
    <source>
        <dbReference type="SAM" id="MobiDB-lite"/>
    </source>
</evidence>
<evidence type="ECO:0000313" key="4">
    <source>
        <dbReference type="Proteomes" id="UP000596742"/>
    </source>
</evidence>
<dbReference type="OrthoDB" id="8170117at2759"/>
<dbReference type="Gene3D" id="1.20.140.30">
    <property type="entry name" value="MOB kinase activator"/>
    <property type="match status" value="1"/>
</dbReference>
<keyword evidence="4" id="KW-1185">Reference proteome</keyword>
<dbReference type="Pfam" id="PF03637">
    <property type="entry name" value="Mob1_phocein"/>
    <property type="match status" value="1"/>
</dbReference>
<feature type="binding site" evidence="1">
    <location>
        <position position="108"/>
    </location>
    <ligand>
        <name>Zn(2+)</name>
        <dbReference type="ChEBI" id="CHEBI:29105"/>
    </ligand>
</feature>
<dbReference type="InterPro" id="IPR005301">
    <property type="entry name" value="MOB_kinase_act_fam"/>
</dbReference>
<dbReference type="AlphaFoldDB" id="A0A8B6CZ09"/>
<keyword evidence="1" id="KW-0479">Metal-binding</keyword>
<feature type="binding site" evidence="1">
    <location>
        <position position="188"/>
    </location>
    <ligand>
        <name>Zn(2+)</name>
        <dbReference type="ChEBI" id="CHEBI:29105"/>
    </ligand>
</feature>
<dbReference type="SMART" id="SM01388">
    <property type="entry name" value="Mob1_phocein"/>
    <property type="match status" value="1"/>
</dbReference>
<dbReference type="InterPro" id="IPR036703">
    <property type="entry name" value="MOB_kinase_act_sf"/>
</dbReference>
<protein>
    <submittedName>
        <fullName evidence="3">Uncharacterized protein</fullName>
    </submittedName>
</protein>
<name>A0A8B6CZ09_MYTGA</name>
<sequence length="254" mass="29432">MSSFNHRLEEFYDDGVSFIMMHGILKRKGRRKDNSKDSPTPPVPEEARQYLEDSCVRERVTDADFYKLVALPPSVDYNEWLATHSISFFNHVNLMYGVISEYCTSESCPSMTGPGNVQFLWYDDKGKKYKNTAPQYVDYLTTYVQKQISDETSYPTKFGQPFPNSLEATTKKCHRLLFHVLAHMYHAHYSDCVTLGIHGHLNSLFTHFMVFNIKFDLMEDKETEVLQDLLEALVKQLPDPNQNDDKETSEVTRS</sequence>
<feature type="region of interest" description="Disordered" evidence="2">
    <location>
        <begin position="29"/>
        <end position="48"/>
    </location>
</feature>
<dbReference type="PANTHER" id="PTHR22599">
    <property type="entry name" value="MPS ONE BINDER KINASE ACTIVATOR-LIKE MOB"/>
    <property type="match status" value="1"/>
</dbReference>
<proteinExistence type="predicted"/>
<accession>A0A8B6CZ09</accession>
<feature type="binding site" evidence="1">
    <location>
        <position position="183"/>
    </location>
    <ligand>
        <name>Zn(2+)</name>
        <dbReference type="ChEBI" id="CHEBI:29105"/>
    </ligand>
</feature>
<feature type="binding site" evidence="1">
    <location>
        <position position="103"/>
    </location>
    <ligand>
        <name>Zn(2+)</name>
        <dbReference type="ChEBI" id="CHEBI:29105"/>
    </ligand>
</feature>
<gene>
    <name evidence="3" type="ORF">MGAL_10B079528</name>
</gene>
<dbReference type="Proteomes" id="UP000596742">
    <property type="component" value="Unassembled WGS sequence"/>
</dbReference>
<keyword evidence="1" id="KW-0862">Zinc</keyword>
<comment type="caution">
    <text evidence="3">The sequence shown here is derived from an EMBL/GenBank/DDBJ whole genome shotgun (WGS) entry which is preliminary data.</text>
</comment>
<dbReference type="EMBL" id="UYJE01002487">
    <property type="protein sequence ID" value="VDI11119.1"/>
    <property type="molecule type" value="Genomic_DNA"/>
</dbReference>
<dbReference type="SUPFAM" id="SSF101152">
    <property type="entry name" value="Mob1/phocein"/>
    <property type="match status" value="1"/>
</dbReference>
<organism evidence="3 4">
    <name type="scientific">Mytilus galloprovincialis</name>
    <name type="common">Mediterranean mussel</name>
    <dbReference type="NCBI Taxonomy" id="29158"/>
    <lineage>
        <taxon>Eukaryota</taxon>
        <taxon>Metazoa</taxon>
        <taxon>Spiralia</taxon>
        <taxon>Lophotrochozoa</taxon>
        <taxon>Mollusca</taxon>
        <taxon>Bivalvia</taxon>
        <taxon>Autobranchia</taxon>
        <taxon>Pteriomorphia</taxon>
        <taxon>Mytilida</taxon>
        <taxon>Mytiloidea</taxon>
        <taxon>Mytilidae</taxon>
        <taxon>Mytilinae</taxon>
        <taxon>Mytilus</taxon>
    </lineage>
</organism>
<evidence type="ECO:0000313" key="3">
    <source>
        <dbReference type="EMBL" id="VDI11119.1"/>
    </source>
</evidence>